<evidence type="ECO:0000256" key="1">
    <source>
        <dbReference type="SAM" id="MobiDB-lite"/>
    </source>
</evidence>
<reference evidence="2 3" key="1">
    <citation type="journal article" date="2019" name="Nat. Ecol. Evol.">
        <title>Megaphylogeny resolves global patterns of mushroom evolution.</title>
        <authorList>
            <person name="Varga T."/>
            <person name="Krizsan K."/>
            <person name="Foldi C."/>
            <person name="Dima B."/>
            <person name="Sanchez-Garcia M."/>
            <person name="Sanchez-Ramirez S."/>
            <person name="Szollosi G.J."/>
            <person name="Szarkandi J.G."/>
            <person name="Papp V."/>
            <person name="Albert L."/>
            <person name="Andreopoulos W."/>
            <person name="Angelini C."/>
            <person name="Antonin V."/>
            <person name="Barry K.W."/>
            <person name="Bougher N.L."/>
            <person name="Buchanan P."/>
            <person name="Buyck B."/>
            <person name="Bense V."/>
            <person name="Catcheside P."/>
            <person name="Chovatia M."/>
            <person name="Cooper J."/>
            <person name="Damon W."/>
            <person name="Desjardin D."/>
            <person name="Finy P."/>
            <person name="Geml J."/>
            <person name="Haridas S."/>
            <person name="Hughes K."/>
            <person name="Justo A."/>
            <person name="Karasinski D."/>
            <person name="Kautmanova I."/>
            <person name="Kiss B."/>
            <person name="Kocsube S."/>
            <person name="Kotiranta H."/>
            <person name="LaButti K.M."/>
            <person name="Lechner B.E."/>
            <person name="Liimatainen K."/>
            <person name="Lipzen A."/>
            <person name="Lukacs Z."/>
            <person name="Mihaltcheva S."/>
            <person name="Morgado L.N."/>
            <person name="Niskanen T."/>
            <person name="Noordeloos M.E."/>
            <person name="Ohm R.A."/>
            <person name="Ortiz-Santana B."/>
            <person name="Ovrebo C."/>
            <person name="Racz N."/>
            <person name="Riley R."/>
            <person name="Savchenko A."/>
            <person name="Shiryaev A."/>
            <person name="Soop K."/>
            <person name="Spirin V."/>
            <person name="Szebenyi C."/>
            <person name="Tomsovsky M."/>
            <person name="Tulloss R.E."/>
            <person name="Uehling J."/>
            <person name="Grigoriev I.V."/>
            <person name="Vagvolgyi C."/>
            <person name="Papp T."/>
            <person name="Martin F.M."/>
            <person name="Miettinen O."/>
            <person name="Hibbett D.S."/>
            <person name="Nagy L.G."/>
        </authorList>
    </citation>
    <scope>NUCLEOTIDE SEQUENCE [LARGE SCALE GENOMIC DNA]</scope>
    <source>
        <strain evidence="2 3">CBS 121175</strain>
    </source>
</reference>
<feature type="region of interest" description="Disordered" evidence="1">
    <location>
        <begin position="369"/>
        <end position="423"/>
    </location>
</feature>
<feature type="compositionally biased region" description="Basic and acidic residues" evidence="1">
    <location>
        <begin position="228"/>
        <end position="250"/>
    </location>
</feature>
<organism evidence="2 3">
    <name type="scientific">Coprinopsis marcescibilis</name>
    <name type="common">Agaric fungus</name>
    <name type="synonym">Psathyrella marcescibilis</name>
    <dbReference type="NCBI Taxonomy" id="230819"/>
    <lineage>
        <taxon>Eukaryota</taxon>
        <taxon>Fungi</taxon>
        <taxon>Dikarya</taxon>
        <taxon>Basidiomycota</taxon>
        <taxon>Agaricomycotina</taxon>
        <taxon>Agaricomycetes</taxon>
        <taxon>Agaricomycetidae</taxon>
        <taxon>Agaricales</taxon>
        <taxon>Agaricineae</taxon>
        <taxon>Psathyrellaceae</taxon>
        <taxon>Coprinopsis</taxon>
    </lineage>
</organism>
<accession>A0A5C3LCN0</accession>
<evidence type="ECO:0000313" key="2">
    <source>
        <dbReference type="EMBL" id="TFK29716.1"/>
    </source>
</evidence>
<protein>
    <submittedName>
        <fullName evidence="2">Uncharacterized protein</fullName>
    </submittedName>
</protein>
<dbReference type="EMBL" id="ML210148">
    <property type="protein sequence ID" value="TFK29716.1"/>
    <property type="molecule type" value="Genomic_DNA"/>
</dbReference>
<sequence length="674" mass="73522">MGVRRTTSTYGDIGFSNGVRNSVDLGSLHFPSSILRLPSIVSPSFSSNSSLYGYSAPPSFRHSLVGSHKFDVVGLNDNLRLVSAQNGNNDLYRPAVLSAPTPPRLKSMGTEALSVEKWIDSLADFESIEYTPWNEVWGNAPYPSSWIPEGSLYPPDVFSTAISSVRGRSYNREYSDYSSTDRTDIANKFQNPGGPINTSREENSAQGQARRVGTAIPRAINHYIHSPDPNRDGRKTDKNKRSSTIAERRNHPPPPRLGSPLHYPSHSAAPVDANAFQGPPSPVSLYSAYSHLPQYSYQGRRKSIATYDMIGSLRSQCATLELHSPLELMKNQPSLSLAGHLPNRWAFTPTGDVDFGSRLSLLYPRAGSHQGPLADFSGPHKRLSSGSSRSTNSLTTTYGRSVYRRNTSSSSNSSTGKSSWHGTRYGYSTLRSSHISYKESQPLHRPAVSRRVTSVCTKRAKKVVRFAPLPVYFKATGLSRSTSFDQEVDSTGSSDDQMPAGMASKKQQLTPIIGAHHRSMYSLQPGASFQGERYSPWVPGTGTGSNLTSKPTLRRQAPLLTGITPPASALVLSTDTAEGAPTDQPPTSRLSALKKTFARRSLIRIIKSESHSSLRRASQHSGPPGGEIPPTSDATEGSYKGQTTPREPEQQKSRIPLPLRKVLGLKLTPTKRDS</sequence>
<name>A0A5C3LCN0_COPMA</name>
<dbReference type="Proteomes" id="UP000307440">
    <property type="component" value="Unassembled WGS sequence"/>
</dbReference>
<keyword evidence="3" id="KW-1185">Reference proteome</keyword>
<feature type="region of interest" description="Disordered" evidence="1">
    <location>
        <begin position="174"/>
        <end position="276"/>
    </location>
</feature>
<proteinExistence type="predicted"/>
<dbReference type="OrthoDB" id="2646484at2759"/>
<feature type="compositionally biased region" description="Low complexity" evidence="1">
    <location>
        <begin position="384"/>
        <end position="397"/>
    </location>
</feature>
<gene>
    <name evidence="2" type="ORF">FA15DRAFT_287773</name>
</gene>
<feature type="compositionally biased region" description="Low complexity" evidence="1">
    <location>
        <begin position="406"/>
        <end position="419"/>
    </location>
</feature>
<evidence type="ECO:0000313" key="3">
    <source>
        <dbReference type="Proteomes" id="UP000307440"/>
    </source>
</evidence>
<feature type="compositionally biased region" description="Basic and acidic residues" evidence="1">
    <location>
        <begin position="174"/>
        <end position="185"/>
    </location>
</feature>
<feature type="compositionally biased region" description="Polar residues" evidence="1">
    <location>
        <begin position="632"/>
        <end position="645"/>
    </location>
</feature>
<feature type="region of interest" description="Disordered" evidence="1">
    <location>
        <begin position="608"/>
        <end position="674"/>
    </location>
</feature>
<dbReference type="AlphaFoldDB" id="A0A5C3LCN0"/>